<name>A0A0C3CC37_HEBCY</name>
<dbReference type="AlphaFoldDB" id="A0A0C3CC37"/>
<dbReference type="HOGENOM" id="CLU_2638324_0_0_1"/>
<evidence type="ECO:0000313" key="2">
    <source>
        <dbReference type="Proteomes" id="UP000053424"/>
    </source>
</evidence>
<keyword evidence="2" id="KW-1185">Reference proteome</keyword>
<sequence length="77" mass="8603">MGSLTLYPVHYLQSILVANARVSVSFFRLFNHLSAWTRLVDIHNNGFPSKIKDAGSADVASRLVTLIKLKQGKGRYN</sequence>
<evidence type="ECO:0000313" key="1">
    <source>
        <dbReference type="EMBL" id="KIM41809.1"/>
    </source>
</evidence>
<dbReference type="EMBL" id="KN831779">
    <property type="protein sequence ID" value="KIM41809.1"/>
    <property type="molecule type" value="Genomic_DNA"/>
</dbReference>
<gene>
    <name evidence="1" type="ORF">M413DRAFT_445026</name>
</gene>
<accession>A0A0C3CC37</accession>
<reference evidence="1 2" key="1">
    <citation type="submission" date="2014-04" db="EMBL/GenBank/DDBJ databases">
        <authorList>
            <consortium name="DOE Joint Genome Institute"/>
            <person name="Kuo A."/>
            <person name="Gay G."/>
            <person name="Dore J."/>
            <person name="Kohler A."/>
            <person name="Nagy L.G."/>
            <person name="Floudas D."/>
            <person name="Copeland A."/>
            <person name="Barry K.W."/>
            <person name="Cichocki N."/>
            <person name="Veneault-Fourrey C."/>
            <person name="LaButti K."/>
            <person name="Lindquist E.A."/>
            <person name="Lipzen A."/>
            <person name="Lundell T."/>
            <person name="Morin E."/>
            <person name="Murat C."/>
            <person name="Sun H."/>
            <person name="Tunlid A."/>
            <person name="Henrissat B."/>
            <person name="Grigoriev I.V."/>
            <person name="Hibbett D.S."/>
            <person name="Martin F."/>
            <person name="Nordberg H.P."/>
            <person name="Cantor M.N."/>
            <person name="Hua S.X."/>
        </authorList>
    </citation>
    <scope>NUCLEOTIDE SEQUENCE [LARGE SCALE GENOMIC DNA]</scope>
    <source>
        <strain evidence="2">h7</strain>
    </source>
</reference>
<organism evidence="1 2">
    <name type="scientific">Hebeloma cylindrosporum</name>
    <dbReference type="NCBI Taxonomy" id="76867"/>
    <lineage>
        <taxon>Eukaryota</taxon>
        <taxon>Fungi</taxon>
        <taxon>Dikarya</taxon>
        <taxon>Basidiomycota</taxon>
        <taxon>Agaricomycotina</taxon>
        <taxon>Agaricomycetes</taxon>
        <taxon>Agaricomycetidae</taxon>
        <taxon>Agaricales</taxon>
        <taxon>Agaricineae</taxon>
        <taxon>Hymenogastraceae</taxon>
        <taxon>Hebeloma</taxon>
    </lineage>
</organism>
<dbReference type="Proteomes" id="UP000053424">
    <property type="component" value="Unassembled WGS sequence"/>
</dbReference>
<protein>
    <submittedName>
        <fullName evidence="1">Uncharacterized protein</fullName>
    </submittedName>
</protein>
<reference evidence="2" key="2">
    <citation type="submission" date="2015-01" db="EMBL/GenBank/DDBJ databases">
        <title>Evolutionary Origins and Diversification of the Mycorrhizal Mutualists.</title>
        <authorList>
            <consortium name="DOE Joint Genome Institute"/>
            <consortium name="Mycorrhizal Genomics Consortium"/>
            <person name="Kohler A."/>
            <person name="Kuo A."/>
            <person name="Nagy L.G."/>
            <person name="Floudas D."/>
            <person name="Copeland A."/>
            <person name="Barry K.W."/>
            <person name="Cichocki N."/>
            <person name="Veneault-Fourrey C."/>
            <person name="LaButti K."/>
            <person name="Lindquist E.A."/>
            <person name="Lipzen A."/>
            <person name="Lundell T."/>
            <person name="Morin E."/>
            <person name="Murat C."/>
            <person name="Riley R."/>
            <person name="Ohm R."/>
            <person name="Sun H."/>
            <person name="Tunlid A."/>
            <person name="Henrissat B."/>
            <person name="Grigoriev I.V."/>
            <person name="Hibbett D.S."/>
            <person name="Martin F."/>
        </authorList>
    </citation>
    <scope>NUCLEOTIDE SEQUENCE [LARGE SCALE GENOMIC DNA]</scope>
    <source>
        <strain evidence="2">h7</strain>
    </source>
</reference>
<proteinExistence type="predicted"/>